<gene>
    <name evidence="1" type="ORF">CAZ10_32635</name>
</gene>
<accession>A0A241XH90</accession>
<dbReference type="InterPro" id="IPR018506">
    <property type="entry name" value="Cyt_B5_heme-BS"/>
</dbReference>
<evidence type="ECO:0000313" key="1">
    <source>
        <dbReference type="EMBL" id="OTI55583.1"/>
    </source>
</evidence>
<evidence type="ECO:0000313" key="2">
    <source>
        <dbReference type="Proteomes" id="UP000194857"/>
    </source>
</evidence>
<dbReference type="GO" id="GO:0020037">
    <property type="term" value="F:heme binding"/>
    <property type="evidence" value="ECO:0007669"/>
    <property type="project" value="InterPro"/>
</dbReference>
<dbReference type="AlphaFoldDB" id="A0A241XH90"/>
<reference evidence="2" key="1">
    <citation type="submission" date="2017-05" db="EMBL/GenBank/DDBJ databases">
        <authorList>
            <person name="Giani T."/>
            <person name="Arena F."/>
            <person name="Pollini S."/>
            <person name="Di Pilato V."/>
            <person name="D'Andrea M.M."/>
            <person name="Henrici De Angelis L."/>
            <person name="Bassetti M."/>
            <person name="Rossolini G.M."/>
        </authorList>
    </citation>
    <scope>NUCLEOTIDE SEQUENCE [LARGE SCALE GENOMIC DNA]</scope>
    <source>
        <strain evidence="2">S567_C10_BS</strain>
    </source>
</reference>
<dbReference type="PROSITE" id="PS00191">
    <property type="entry name" value="CYTOCHROME_B5_1"/>
    <property type="match status" value="1"/>
</dbReference>
<sequence length="74" mass="8052">MQIRSILVVVAASASLASTFVMAHPGGHGSDNDKLMPKTCEQLADGERYVTDVAYPEVRKLKEQCDAAKEKEES</sequence>
<protein>
    <submittedName>
        <fullName evidence="1">Uncharacterized protein</fullName>
    </submittedName>
</protein>
<dbReference type="Proteomes" id="UP000194857">
    <property type="component" value="Unassembled WGS sequence"/>
</dbReference>
<proteinExistence type="predicted"/>
<comment type="caution">
    <text evidence="1">The sequence shown here is derived from an EMBL/GenBank/DDBJ whole genome shotgun (WGS) entry which is preliminary data.</text>
</comment>
<dbReference type="EMBL" id="NFFZ01000027">
    <property type="protein sequence ID" value="OTI55583.1"/>
    <property type="molecule type" value="Genomic_DNA"/>
</dbReference>
<organism evidence="1 2">
    <name type="scientific">Pseudomonas aeruginosa</name>
    <dbReference type="NCBI Taxonomy" id="287"/>
    <lineage>
        <taxon>Bacteria</taxon>
        <taxon>Pseudomonadati</taxon>
        <taxon>Pseudomonadota</taxon>
        <taxon>Gammaproteobacteria</taxon>
        <taxon>Pseudomonadales</taxon>
        <taxon>Pseudomonadaceae</taxon>
        <taxon>Pseudomonas</taxon>
    </lineage>
</organism>
<dbReference type="RefSeq" id="WP_031299072.1">
    <property type="nucleotide sequence ID" value="NZ_CAADLW010000043.1"/>
</dbReference>
<name>A0A241XH90_PSEAI</name>